<keyword evidence="4" id="KW-1185">Reference proteome</keyword>
<dbReference type="InterPro" id="IPR038670">
    <property type="entry name" value="HslJ-like_sf"/>
</dbReference>
<dbReference type="EMBL" id="JAKMUT010000005">
    <property type="protein sequence ID" value="MCZ9289842.1"/>
    <property type="molecule type" value="Genomic_DNA"/>
</dbReference>
<feature type="chain" id="PRO_5040903816" evidence="2">
    <location>
        <begin position="19"/>
        <end position="160"/>
    </location>
</feature>
<accession>A0A9X3LKJ8</accession>
<dbReference type="Gene3D" id="2.40.128.270">
    <property type="match status" value="1"/>
</dbReference>
<dbReference type="AlphaFoldDB" id="A0A9X3LKJ8"/>
<name>A0A9X3LKJ8_9CORY</name>
<proteinExistence type="predicted"/>
<feature type="compositionally biased region" description="Polar residues" evidence="1">
    <location>
        <begin position="122"/>
        <end position="134"/>
    </location>
</feature>
<reference evidence="3" key="1">
    <citation type="submission" date="2022-02" db="EMBL/GenBank/DDBJ databases">
        <title>Corynebacterium sp. from urogenital microbiome.</title>
        <authorList>
            <person name="Cappelli E.A."/>
            <person name="Ribeiro T.G."/>
            <person name="Peixe L."/>
        </authorList>
    </citation>
    <scope>NUCLEOTIDE SEQUENCE</scope>
    <source>
        <strain evidence="3">C8Ua_174</strain>
    </source>
</reference>
<dbReference type="Proteomes" id="UP001146469">
    <property type="component" value="Unassembled WGS sequence"/>
</dbReference>
<feature type="region of interest" description="Disordered" evidence="1">
    <location>
        <begin position="122"/>
        <end position="147"/>
    </location>
</feature>
<comment type="caution">
    <text evidence="3">The sequence shown here is derived from an EMBL/GenBank/DDBJ whole genome shotgun (WGS) entry which is preliminary data.</text>
</comment>
<protein>
    <submittedName>
        <fullName evidence="3">META domain-containing protein</fullName>
    </submittedName>
</protein>
<dbReference type="RefSeq" id="WP_070487279.1">
    <property type="nucleotide sequence ID" value="NZ_JAKMUT010000005.1"/>
</dbReference>
<keyword evidence="2" id="KW-0732">Signal</keyword>
<evidence type="ECO:0000313" key="4">
    <source>
        <dbReference type="Proteomes" id="UP001146469"/>
    </source>
</evidence>
<organism evidence="3 4">
    <name type="scientific">Corynebacterium evansiae</name>
    <dbReference type="NCBI Taxonomy" id="2913499"/>
    <lineage>
        <taxon>Bacteria</taxon>
        <taxon>Bacillati</taxon>
        <taxon>Actinomycetota</taxon>
        <taxon>Actinomycetes</taxon>
        <taxon>Mycobacteriales</taxon>
        <taxon>Corynebacteriaceae</taxon>
        <taxon>Corynebacterium</taxon>
    </lineage>
</organism>
<evidence type="ECO:0000256" key="2">
    <source>
        <dbReference type="SAM" id="SignalP"/>
    </source>
</evidence>
<feature type="signal peptide" evidence="2">
    <location>
        <begin position="1"/>
        <end position="18"/>
    </location>
</feature>
<sequence length="160" mass="17133">MRRAASFLALGLSAATVAGLSACSDSEAPLGNSQWQVSAIYDSDVRGGLLPEAQQGRSYLIFGMESLNGASGCVHLTGNVEWKDESIHITDFSSSRIDGAQCLPGDEDTADRLKSVLNDQDLTYTRPSDNSLKLQQPAPEDKQDWQSVPAVEFISGPQEG</sequence>
<dbReference type="PROSITE" id="PS51257">
    <property type="entry name" value="PROKAR_LIPOPROTEIN"/>
    <property type="match status" value="1"/>
</dbReference>
<evidence type="ECO:0000256" key="1">
    <source>
        <dbReference type="SAM" id="MobiDB-lite"/>
    </source>
</evidence>
<gene>
    <name evidence="3" type="ORF">L8V00_06465</name>
</gene>
<evidence type="ECO:0000313" key="3">
    <source>
        <dbReference type="EMBL" id="MCZ9289842.1"/>
    </source>
</evidence>